<proteinExistence type="inferred from homology"/>
<keyword evidence="2" id="KW-0732">Signal</keyword>
<dbReference type="Proteomes" id="UP000190130">
    <property type="component" value="Unassembled WGS sequence"/>
</dbReference>
<name>A0A1T5H017_9HYPH</name>
<organism evidence="3 4">
    <name type="scientific">Bosea thiooxidans</name>
    <dbReference type="NCBI Taxonomy" id="53254"/>
    <lineage>
        <taxon>Bacteria</taxon>
        <taxon>Pseudomonadati</taxon>
        <taxon>Pseudomonadota</taxon>
        <taxon>Alphaproteobacteria</taxon>
        <taxon>Hyphomicrobiales</taxon>
        <taxon>Boseaceae</taxon>
        <taxon>Bosea</taxon>
    </lineage>
</organism>
<reference evidence="3 4" key="1">
    <citation type="submission" date="2017-02" db="EMBL/GenBank/DDBJ databases">
        <authorList>
            <person name="Peterson S.W."/>
        </authorList>
    </citation>
    <scope>NUCLEOTIDE SEQUENCE [LARGE SCALE GENOMIC DNA]</scope>
    <source>
        <strain evidence="3 4">DSM 9653</strain>
    </source>
</reference>
<evidence type="ECO:0000313" key="3">
    <source>
        <dbReference type="EMBL" id="SKC13870.1"/>
    </source>
</evidence>
<protein>
    <submittedName>
        <fullName evidence="3">Tripartite-type tricarboxylate transporter, receptor component TctC</fullName>
    </submittedName>
</protein>
<dbReference type="CDD" id="cd07012">
    <property type="entry name" value="PBP2_Bug_TTT"/>
    <property type="match status" value="1"/>
</dbReference>
<gene>
    <name evidence="3" type="ORF">SAMN05660750_04624</name>
</gene>
<dbReference type="EMBL" id="FUYX01000018">
    <property type="protein sequence ID" value="SKC13870.1"/>
    <property type="molecule type" value="Genomic_DNA"/>
</dbReference>
<dbReference type="AlphaFoldDB" id="A0A1T5H017"/>
<dbReference type="PANTHER" id="PTHR42928:SF5">
    <property type="entry name" value="BLR1237 PROTEIN"/>
    <property type="match status" value="1"/>
</dbReference>
<feature type="signal peptide" evidence="2">
    <location>
        <begin position="1"/>
        <end position="22"/>
    </location>
</feature>
<dbReference type="InterPro" id="IPR042100">
    <property type="entry name" value="Bug_dom1"/>
</dbReference>
<dbReference type="RefSeq" id="WP_176168701.1">
    <property type="nucleotide sequence ID" value="NZ_FUYX01000018.1"/>
</dbReference>
<evidence type="ECO:0000313" key="4">
    <source>
        <dbReference type="Proteomes" id="UP000190130"/>
    </source>
</evidence>
<dbReference type="InterPro" id="IPR005064">
    <property type="entry name" value="BUG"/>
</dbReference>
<keyword evidence="3" id="KW-0675">Receptor</keyword>
<evidence type="ECO:0000256" key="2">
    <source>
        <dbReference type="SAM" id="SignalP"/>
    </source>
</evidence>
<dbReference type="Gene3D" id="3.40.190.10">
    <property type="entry name" value="Periplasmic binding protein-like II"/>
    <property type="match status" value="1"/>
</dbReference>
<comment type="similarity">
    <text evidence="1">Belongs to the UPF0065 (bug) family.</text>
</comment>
<sequence length="311" mass="32037">MRKRLALMGAAVFLLGQPAAQAAWPEKPVTVTVGFGAGGTTDVVARAVADLVSKKLGQPVIVENRPGAGGAVAATALTKLPADGYNLVATTSTTITLDPQVTKLGFSIDDFTYVAATGEFPEAFIALPKSGWKTLKDAIEASKASGGKTTYASSTSLDRMITAALGKKTGLQLVPVPTRSGAEVVTQVMGGHTPLGYSSGAYYPQAKSGEVAALAVLGEKRLKGLPNVPTLKELGYGLSSVNLILFVAPKGLPADVAKPLYAAFAAAAADPSIVELMEKRSLNDFVATGDELAKTIASQSEGFKQLLEVSK</sequence>
<dbReference type="Pfam" id="PF03401">
    <property type="entry name" value="TctC"/>
    <property type="match status" value="1"/>
</dbReference>
<dbReference type="PANTHER" id="PTHR42928">
    <property type="entry name" value="TRICARBOXYLATE-BINDING PROTEIN"/>
    <property type="match status" value="1"/>
</dbReference>
<dbReference type="Gene3D" id="3.40.190.150">
    <property type="entry name" value="Bordetella uptake gene, domain 1"/>
    <property type="match status" value="1"/>
</dbReference>
<evidence type="ECO:0000256" key="1">
    <source>
        <dbReference type="ARBA" id="ARBA00006987"/>
    </source>
</evidence>
<accession>A0A1T5H017</accession>
<feature type="chain" id="PRO_5013092219" evidence="2">
    <location>
        <begin position="23"/>
        <end position="311"/>
    </location>
</feature>
<dbReference type="PIRSF" id="PIRSF017082">
    <property type="entry name" value="YflP"/>
    <property type="match status" value="1"/>
</dbReference>